<dbReference type="Proteomes" id="UP000799118">
    <property type="component" value="Unassembled WGS sequence"/>
</dbReference>
<feature type="non-terminal residue" evidence="1">
    <location>
        <position position="1"/>
    </location>
</feature>
<accession>A0A6A4GKL2</accession>
<organism evidence="1 2">
    <name type="scientific">Gymnopus androsaceus JB14</name>
    <dbReference type="NCBI Taxonomy" id="1447944"/>
    <lineage>
        <taxon>Eukaryota</taxon>
        <taxon>Fungi</taxon>
        <taxon>Dikarya</taxon>
        <taxon>Basidiomycota</taxon>
        <taxon>Agaricomycotina</taxon>
        <taxon>Agaricomycetes</taxon>
        <taxon>Agaricomycetidae</taxon>
        <taxon>Agaricales</taxon>
        <taxon>Marasmiineae</taxon>
        <taxon>Omphalotaceae</taxon>
        <taxon>Gymnopus</taxon>
    </lineage>
</organism>
<gene>
    <name evidence="1" type="ORF">BT96DRAFT_928480</name>
</gene>
<dbReference type="AlphaFoldDB" id="A0A6A4GKL2"/>
<dbReference type="EMBL" id="ML769914">
    <property type="protein sequence ID" value="KAE9386078.1"/>
    <property type="molecule type" value="Genomic_DNA"/>
</dbReference>
<sequence>CCQCSSRRILLALINTIDDIHRIQHMHKVGPFIPVNDRVGNSLNLCIISDSGEQILVLRCKDALKGFPLWLYLSLTAGEKLNRKYHPDPPKPAAPNEKDLLSTPTRCHLPLARDVEDRVCLFNPNHCVALDNSGKLEIINMVKLFQEGRHHEFNKHEFNLVIGHISNNTWINKTASDSIAIPAYSVGLPQGEPRPVFEVDFQLK</sequence>
<keyword evidence="2" id="KW-1185">Reference proteome</keyword>
<reference evidence="1" key="1">
    <citation type="journal article" date="2019" name="Environ. Microbiol.">
        <title>Fungal ecological strategies reflected in gene transcription - a case study of two litter decomposers.</title>
        <authorList>
            <person name="Barbi F."/>
            <person name="Kohler A."/>
            <person name="Barry K."/>
            <person name="Baskaran P."/>
            <person name="Daum C."/>
            <person name="Fauchery L."/>
            <person name="Ihrmark K."/>
            <person name="Kuo A."/>
            <person name="LaButti K."/>
            <person name="Lipzen A."/>
            <person name="Morin E."/>
            <person name="Grigoriev I.V."/>
            <person name="Henrissat B."/>
            <person name="Lindahl B."/>
            <person name="Martin F."/>
        </authorList>
    </citation>
    <scope>NUCLEOTIDE SEQUENCE</scope>
    <source>
        <strain evidence="1">JB14</strain>
    </source>
</reference>
<name>A0A6A4GKL2_9AGAR</name>
<dbReference type="OrthoDB" id="444432at2759"/>
<evidence type="ECO:0000313" key="2">
    <source>
        <dbReference type="Proteomes" id="UP000799118"/>
    </source>
</evidence>
<protein>
    <submittedName>
        <fullName evidence="1">Uncharacterized protein</fullName>
    </submittedName>
</protein>
<proteinExistence type="predicted"/>
<evidence type="ECO:0000313" key="1">
    <source>
        <dbReference type="EMBL" id="KAE9386078.1"/>
    </source>
</evidence>